<dbReference type="EMBL" id="CAADJE010000021">
    <property type="protein sequence ID" value="VFS63188.1"/>
    <property type="molecule type" value="Genomic_DNA"/>
</dbReference>
<proteinExistence type="predicted"/>
<evidence type="ECO:0000313" key="2">
    <source>
        <dbReference type="Proteomes" id="UP000345637"/>
    </source>
</evidence>
<dbReference type="AlphaFoldDB" id="A0A485AVB9"/>
<name>A0A485AVB9_RAOPL</name>
<accession>A0A485AVB9</accession>
<reference evidence="1 2" key="1">
    <citation type="submission" date="2019-03" db="EMBL/GenBank/DDBJ databases">
        <authorList>
            <consortium name="Pathogen Informatics"/>
        </authorList>
    </citation>
    <scope>NUCLEOTIDE SEQUENCE [LARGE SCALE GENOMIC DNA]</scope>
    <source>
        <strain evidence="1 2">NCTC12998</strain>
    </source>
</reference>
<dbReference type="Proteomes" id="UP000345637">
    <property type="component" value="Unassembled WGS sequence"/>
</dbReference>
<gene>
    <name evidence="1" type="ORF">NCTC12998_02165</name>
</gene>
<protein>
    <submittedName>
        <fullName evidence="1">Uncharacterized protein</fullName>
    </submittedName>
</protein>
<organism evidence="1 2">
    <name type="scientific">Raoultella planticola</name>
    <name type="common">Klebsiella planticola</name>
    <dbReference type="NCBI Taxonomy" id="575"/>
    <lineage>
        <taxon>Bacteria</taxon>
        <taxon>Pseudomonadati</taxon>
        <taxon>Pseudomonadota</taxon>
        <taxon>Gammaproteobacteria</taxon>
        <taxon>Enterobacterales</taxon>
        <taxon>Enterobacteriaceae</taxon>
        <taxon>Klebsiella/Raoultella group</taxon>
        <taxon>Raoultella</taxon>
    </lineage>
</organism>
<evidence type="ECO:0000313" key="1">
    <source>
        <dbReference type="EMBL" id="VFS63188.1"/>
    </source>
</evidence>
<sequence length="55" mass="6194">MLAWTRTSRDDDGLLLPVRQSSGSGQFRLQHGIEIDEVSWQQFKALEGTLSTPHP</sequence>